<feature type="transmembrane region" description="Helical" evidence="14">
    <location>
        <begin position="111"/>
        <end position="129"/>
    </location>
</feature>
<accession>A0A444XBT3</accession>
<evidence type="ECO:0000256" key="5">
    <source>
        <dbReference type="ARBA" id="ARBA00022989"/>
    </source>
</evidence>
<feature type="transmembrane region" description="Helical" evidence="14">
    <location>
        <begin position="180"/>
        <end position="201"/>
    </location>
</feature>
<keyword evidence="7 14" id="KW-0472">Membrane</keyword>
<name>A0A444XBT3_ARAHY</name>
<dbReference type="Pfam" id="PF00027">
    <property type="entry name" value="cNMP_binding"/>
    <property type="match status" value="1"/>
</dbReference>
<dbReference type="FunFam" id="1.10.287.630:FF:000003">
    <property type="entry name" value="Cyclic nucleotide-gated ion channel 1"/>
    <property type="match status" value="1"/>
</dbReference>
<evidence type="ECO:0000256" key="6">
    <source>
        <dbReference type="ARBA" id="ARBA00023065"/>
    </source>
</evidence>
<comment type="similarity">
    <text evidence="2">Belongs to the cyclic nucleotide-gated cation channel (TC 1.A.1.5) family.</text>
</comment>
<feature type="domain" description="Cyclic nucleotide-binding" evidence="15">
    <location>
        <begin position="412"/>
        <end position="495"/>
    </location>
</feature>
<evidence type="ECO:0000256" key="12">
    <source>
        <dbReference type="ARBA" id="ARBA00064416"/>
    </source>
</evidence>
<dbReference type="SUPFAM" id="SSF51206">
    <property type="entry name" value="cAMP-binding domain-like"/>
    <property type="match status" value="1"/>
</dbReference>
<dbReference type="PANTHER" id="PTHR45651">
    <property type="entry name" value="CYCLIC NUCLEOTIDE-GATED ION CHANNEL 15-RELATED-RELATED"/>
    <property type="match status" value="1"/>
</dbReference>
<dbReference type="GO" id="GO:0031965">
    <property type="term" value="C:nuclear membrane"/>
    <property type="evidence" value="ECO:0007669"/>
    <property type="project" value="UniProtKB-SubCell"/>
</dbReference>
<evidence type="ECO:0000256" key="7">
    <source>
        <dbReference type="ARBA" id="ARBA00023136"/>
    </source>
</evidence>
<keyword evidence="8" id="KW-0539">Nucleus</keyword>
<dbReference type="InterPro" id="IPR005821">
    <property type="entry name" value="Ion_trans_dom"/>
</dbReference>
<reference evidence="16 17" key="1">
    <citation type="submission" date="2019-01" db="EMBL/GenBank/DDBJ databases">
        <title>Sequencing of cultivated peanut Arachis hypogaea provides insights into genome evolution and oil improvement.</title>
        <authorList>
            <person name="Chen X."/>
        </authorList>
    </citation>
    <scope>NUCLEOTIDE SEQUENCE [LARGE SCALE GENOMIC DNA]</scope>
    <source>
        <strain evidence="17">cv. Fuhuasheng</strain>
        <tissue evidence="16">Leaves</tissue>
    </source>
</reference>
<dbReference type="Pfam" id="PF00520">
    <property type="entry name" value="Ion_trans"/>
    <property type="match status" value="1"/>
</dbReference>
<feature type="region of interest" description="Disordered" evidence="13">
    <location>
        <begin position="624"/>
        <end position="647"/>
    </location>
</feature>
<feature type="transmembrane region" description="Helical" evidence="14">
    <location>
        <begin position="308"/>
        <end position="327"/>
    </location>
</feature>
<dbReference type="InterPro" id="IPR000595">
    <property type="entry name" value="cNMP-bd_dom"/>
</dbReference>
<evidence type="ECO:0000259" key="15">
    <source>
        <dbReference type="PROSITE" id="PS50042"/>
    </source>
</evidence>
<keyword evidence="10" id="KW-0407">Ion channel</keyword>
<proteinExistence type="inferred from homology"/>
<evidence type="ECO:0000256" key="8">
    <source>
        <dbReference type="ARBA" id="ARBA00023242"/>
    </source>
</evidence>
<evidence type="ECO:0000256" key="14">
    <source>
        <dbReference type="SAM" id="Phobius"/>
    </source>
</evidence>
<dbReference type="GO" id="GO:0005216">
    <property type="term" value="F:monoatomic ion channel activity"/>
    <property type="evidence" value="ECO:0007669"/>
    <property type="project" value="InterPro"/>
</dbReference>
<keyword evidence="6" id="KW-0406">Ion transport</keyword>
<keyword evidence="9" id="KW-1071">Ligand-gated ion channel</keyword>
<evidence type="ECO:0000313" key="16">
    <source>
        <dbReference type="EMBL" id="RYQ87146.1"/>
    </source>
</evidence>
<dbReference type="Gene3D" id="1.10.287.630">
    <property type="entry name" value="Helix hairpin bin"/>
    <property type="match status" value="1"/>
</dbReference>
<evidence type="ECO:0000256" key="10">
    <source>
        <dbReference type="ARBA" id="ARBA00023303"/>
    </source>
</evidence>
<dbReference type="InterPro" id="IPR018490">
    <property type="entry name" value="cNMP-bd_dom_sf"/>
</dbReference>
<dbReference type="InterPro" id="IPR014710">
    <property type="entry name" value="RmlC-like_jellyroll"/>
</dbReference>
<evidence type="ECO:0000256" key="9">
    <source>
        <dbReference type="ARBA" id="ARBA00023286"/>
    </source>
</evidence>
<dbReference type="PROSITE" id="PS50042">
    <property type="entry name" value="CNMP_BINDING_3"/>
    <property type="match status" value="1"/>
</dbReference>
<protein>
    <recommendedName>
        <fullName evidence="15">Cyclic nucleotide-binding domain-containing protein</fullName>
    </recommendedName>
</protein>
<dbReference type="STRING" id="3818.A0A444XBT3"/>
<keyword evidence="3" id="KW-0813">Transport</keyword>
<dbReference type="CDD" id="cd00038">
    <property type="entry name" value="CAP_ED"/>
    <property type="match status" value="1"/>
</dbReference>
<dbReference type="Gene3D" id="2.60.120.10">
    <property type="entry name" value="Jelly Rolls"/>
    <property type="match status" value="1"/>
</dbReference>
<comment type="function">
    <text evidence="11">Cyclic nucleotide-gated channel involved in the establishment of both rhizobial and mycorrhizal associations. Required for full activation of nuclear-localized Ca(2+) oscillations by Nod and Myc factors. Simultaneous activation of the K(+)-permeable channel DMI1 and the Ca(2+) channel CNGC15 can give rise to sustained Ca(2+) oscillations. May function during fertilization in both female and male gametophytic Ca(2+) signaling.</text>
</comment>
<comment type="caution">
    <text evidence="16">The sequence shown here is derived from an EMBL/GenBank/DDBJ whole genome shotgun (WGS) entry which is preliminary data.</text>
</comment>
<keyword evidence="5 14" id="KW-1133">Transmembrane helix</keyword>
<keyword evidence="4 14" id="KW-0812">Transmembrane</keyword>
<evidence type="ECO:0000256" key="1">
    <source>
        <dbReference type="ARBA" id="ARBA00004232"/>
    </source>
</evidence>
<sequence length="647" mass="74709">MFDTGYKSQYIGGQREKFVRLDDLDSNMSFSGRPSLMDRLRSIFHVGGRARKNPSQSFRLGVKKGSAGLRTFGRSLKTGVTTWAVFPEDLKVSEKKVFDPQDKHLLHWNKFFEILCIFSVAIIVWKYLYKTRHSEVLSTKTALLRTVILQYFPRFLRFLPLASEVKKTAGVFAENALLGAIYYLIWFMLASHITGSVWYLLAIERNDTCWNNVCLEDNRCNSHFLYCGSTNKHIPGFDAWKNVSEEVLVKKCFVDGEFNYGIFAQAIKSGIVASVEVFPKFCYCLWWGLQNLSTIGQGLSTSTYSKEVWFSIAIAVMGLILFALLIGNMQTYLDSMSVHLDEMRIQRRDSELWMHHRSLPPELRERVRRYDQYKWLNTRGVDEESLMKSLPKDLRRDIKRHLCLNLVKRVPLFANMEERLLDAICERLKPTLYTEGTDIVREGDPVNEMLFIIRGRLESVTTDGGRSGFFNRGLLKEGDFCGEELLTWALDPKAAANLPSSTRTVKAINEVEAFALEAEELKFVASQFRYIHSRQVQHTFRFYSQQWRTWAAIYIQAAWRRYMRRKHTMQRRQEEEYYYDSDDSGGDSAKALVKRSSSSSSFATTMYASRFAANVLHGHRLREAGSSTSLGRIQKPSEPDFSHYGPK</sequence>
<evidence type="ECO:0000256" key="13">
    <source>
        <dbReference type="SAM" id="MobiDB-lite"/>
    </source>
</evidence>
<comment type="subunit">
    <text evidence="12">Interacts (via N-terminus) with DMI1 (via c-terminus). The Nod factor has no effect on this interaction, implying that the complex is maintained after activation.</text>
</comment>
<dbReference type="FunFam" id="2.60.120.10:FF:000024">
    <property type="entry name" value="Cyclic nucleotide-gated ion channel 1"/>
    <property type="match status" value="1"/>
</dbReference>
<organism evidence="16 17">
    <name type="scientific">Arachis hypogaea</name>
    <name type="common">Peanut</name>
    <dbReference type="NCBI Taxonomy" id="3818"/>
    <lineage>
        <taxon>Eukaryota</taxon>
        <taxon>Viridiplantae</taxon>
        <taxon>Streptophyta</taxon>
        <taxon>Embryophyta</taxon>
        <taxon>Tracheophyta</taxon>
        <taxon>Spermatophyta</taxon>
        <taxon>Magnoliopsida</taxon>
        <taxon>eudicotyledons</taxon>
        <taxon>Gunneridae</taxon>
        <taxon>Pentapetalae</taxon>
        <taxon>rosids</taxon>
        <taxon>fabids</taxon>
        <taxon>Fabales</taxon>
        <taxon>Fabaceae</taxon>
        <taxon>Papilionoideae</taxon>
        <taxon>50 kb inversion clade</taxon>
        <taxon>dalbergioids sensu lato</taxon>
        <taxon>Dalbergieae</taxon>
        <taxon>Pterocarpus clade</taxon>
        <taxon>Arachis</taxon>
    </lineage>
</organism>
<gene>
    <name evidence="16" type="ORF">Ahy_B09g094619</name>
</gene>
<dbReference type="AlphaFoldDB" id="A0A444XBT3"/>
<evidence type="ECO:0000256" key="2">
    <source>
        <dbReference type="ARBA" id="ARBA00010486"/>
    </source>
</evidence>
<evidence type="ECO:0000256" key="3">
    <source>
        <dbReference type="ARBA" id="ARBA00022448"/>
    </source>
</evidence>
<dbReference type="SMART" id="SM00100">
    <property type="entry name" value="cNMP"/>
    <property type="match status" value="1"/>
</dbReference>
<comment type="subcellular location">
    <subcellularLocation>
        <location evidence="1">Nucleus membrane</location>
        <topology evidence="1">Multi-pass membrane protein</topology>
    </subcellularLocation>
</comment>
<keyword evidence="17" id="KW-1185">Reference proteome</keyword>
<evidence type="ECO:0000256" key="11">
    <source>
        <dbReference type="ARBA" id="ARBA00056117"/>
    </source>
</evidence>
<dbReference type="PROSITE" id="PS50096">
    <property type="entry name" value="IQ"/>
    <property type="match status" value="1"/>
</dbReference>
<dbReference type="EMBL" id="SDMP01000019">
    <property type="protein sequence ID" value="RYQ87146.1"/>
    <property type="molecule type" value="Genomic_DNA"/>
</dbReference>
<dbReference type="Gene3D" id="1.10.287.70">
    <property type="match status" value="1"/>
</dbReference>
<dbReference type="PANTHER" id="PTHR45651:SF52">
    <property type="entry name" value="CYCLIC NUCLEOTIDE-GATED ION CHANNEL 5-RELATED"/>
    <property type="match status" value="1"/>
</dbReference>
<dbReference type="SUPFAM" id="SSF81324">
    <property type="entry name" value="Voltage-gated potassium channels"/>
    <property type="match status" value="1"/>
</dbReference>
<evidence type="ECO:0000313" key="17">
    <source>
        <dbReference type="Proteomes" id="UP000289738"/>
    </source>
</evidence>
<dbReference type="Proteomes" id="UP000289738">
    <property type="component" value="Chromosome B09"/>
</dbReference>
<dbReference type="GO" id="GO:0044325">
    <property type="term" value="F:transmembrane transporter binding"/>
    <property type="evidence" value="ECO:0007669"/>
    <property type="project" value="UniProtKB-ARBA"/>
</dbReference>
<evidence type="ECO:0000256" key="4">
    <source>
        <dbReference type="ARBA" id="ARBA00022692"/>
    </source>
</evidence>